<dbReference type="Proteomes" id="UP000184474">
    <property type="component" value="Unassembled WGS sequence"/>
</dbReference>
<dbReference type="AlphaFoldDB" id="A0A1M6M047"/>
<evidence type="ECO:0000313" key="2">
    <source>
        <dbReference type="Proteomes" id="UP000184474"/>
    </source>
</evidence>
<name>A0A1M6M047_REIAG</name>
<sequence>MIQKLGDKTHLLMKTSVLLFLLLLSGIEIHAQPTDPVGARDFSDWTGVSKVKKGAAWLAAGDTITYTYSDQNRIYFPGIKRPFLGDAADWTSYSGLEFDLYLKKESRAQVTAIFKVDSLDYGDLNPVSTAQVELVGQGWHKVYIPWDMFDVDAGQRWATLFAVKHVLLSVGAGDNSEYQIKNVQVTKGYTTYLEAGIQGKSVDAGAQVQYEFEVGNTIDRPQGIQMRIEAMGWESMQASIEPSELQLAPGEVKKCILTVDVPDHLPQGIRETQVIKAIANGEGEATLTFKTAVSVPFPNAVFTAQGWEEVRQKAEKYDWAKEGLEEYIRKAEKWEAPTGADLSDTNDRPLGVSVFNTSAYGALDCGIAYQLTGNEAYVTKCLKLLRRLIDPQTGYPATLVGGSNSFVGEGKFWQSVARMYDMIRTSPQVTEEDKRLTAETFRLFATQTLKGNTKGAISNWNVAELTAAMYCALNLQDWHLIDQLLTNPTGIYKHLEHGIMSDGWWYECAVGYNTWVATEFSEIALALEPWGINFKDRTFPIGTTEHFSLLSSRRESGIMGMEFEKWGKIEKNHVGIKDMWDAALPFADFRGVLLAVNDAVEGKLSGKSYELAYYLYGDPEYAAVINRGDKRDLLYGLPNLPDVSSEKMSVSAYADNMGIVQLRSQTEDREQSEQIQAALHYGSHGGYHGHFDRTNLVHMSRYGRSFYGTLMYWYGYGSYLYKFWKQVSLNKNMVVVDQKMQQPVKNARLLFHSGEMMQATALETNSKWSYAPYGGIHYNSDQTFAEKVWEEGRSIPVPDDAPAYSEVTGFTEPVMQRRAMVVMDDYILLADYLKGEEDHEFDWMFQAKGFRAIEADQVELVRHTNQMNTDPLGSGQFITDCNWYEVEGVSRTKFEMCWGEGCDNEGVRLPHSLDGPLQIDVIKAWPPKAEIMIGTSTEGFYVNKQLWYTVSADGQELLSDSTGAWILGSKEVSLDVSGSKQLILTTKTPGQIRNNTIFWGDAKLVMRDGTEVFLSSLPAQYENVLRPASEGKDYYGGPIKIAGEPMDNSISAQAENNKEAAVITLDLSGMEVERFEAKIGGDFPLGDESARLKSMAVRTMGTQTRYLTIIEPYESESMIESVEAKNENELTVTLTDGRVQKLLISDMESEEGEIKVSVEEWKDGKMIRAESTN</sequence>
<dbReference type="STRING" id="156994.SAMN04488028_1011164"/>
<dbReference type="EMBL" id="FRAA01000001">
    <property type="protein sequence ID" value="SHJ76862.1"/>
    <property type="molecule type" value="Genomic_DNA"/>
</dbReference>
<dbReference type="PANTHER" id="PTHR39210:SF1">
    <property type="entry name" value="HEPARIN-SULFATE LYASE"/>
    <property type="match status" value="1"/>
</dbReference>
<dbReference type="PANTHER" id="PTHR39210">
    <property type="entry name" value="HEPARIN-SULFATE LYASE"/>
    <property type="match status" value="1"/>
</dbReference>
<evidence type="ECO:0000313" key="1">
    <source>
        <dbReference type="EMBL" id="SHJ76862.1"/>
    </source>
</evidence>
<dbReference type="Gene3D" id="1.50.10.100">
    <property type="entry name" value="Chondroitin AC/alginate lyase"/>
    <property type="match status" value="1"/>
</dbReference>
<evidence type="ECO:0008006" key="3">
    <source>
        <dbReference type="Google" id="ProtNLM"/>
    </source>
</evidence>
<reference evidence="2" key="1">
    <citation type="submission" date="2016-11" db="EMBL/GenBank/DDBJ databases">
        <authorList>
            <person name="Varghese N."/>
            <person name="Submissions S."/>
        </authorList>
    </citation>
    <scope>NUCLEOTIDE SEQUENCE [LARGE SCALE GENOMIC DNA]</scope>
    <source>
        <strain evidence="2">DSM 26134</strain>
    </source>
</reference>
<dbReference type="Gene3D" id="2.70.98.70">
    <property type="match status" value="1"/>
</dbReference>
<dbReference type="SUPFAM" id="SSF48230">
    <property type="entry name" value="Chondroitin AC/alginate lyase"/>
    <property type="match status" value="1"/>
</dbReference>
<proteinExistence type="predicted"/>
<dbReference type="InterPro" id="IPR008929">
    <property type="entry name" value="Chondroitin_lyas"/>
</dbReference>
<accession>A0A1M6M047</accession>
<gene>
    <name evidence="1" type="ORF">SAMN04488028_1011164</name>
</gene>
<keyword evidence="2" id="KW-1185">Reference proteome</keyword>
<organism evidence="1 2">
    <name type="scientific">Reichenbachiella agariperforans</name>
    <dbReference type="NCBI Taxonomy" id="156994"/>
    <lineage>
        <taxon>Bacteria</taxon>
        <taxon>Pseudomonadati</taxon>
        <taxon>Bacteroidota</taxon>
        <taxon>Cytophagia</taxon>
        <taxon>Cytophagales</taxon>
        <taxon>Reichenbachiellaceae</taxon>
        <taxon>Reichenbachiella</taxon>
    </lineage>
</organism>
<protein>
    <recommendedName>
        <fullName evidence="3">Alginate lyase</fullName>
    </recommendedName>
</protein>